<sequence length="153" mass="16662">MADTAKRILARVVDWLIVAIPLLIIGIPFGIYNRVTSGDGDFGDWVTDGNAGGWVFQVIAIIAFVGYDTLMVRKSGQTLGKKLMKMRVAMLNDGSTPDTGSSLTRAVVLWLPQLICCPCLWPLLLLIFILVDKPYKQGLHDKAAKTVVVSTAT</sequence>
<keyword evidence="2" id="KW-1003">Cell membrane</keyword>
<dbReference type="PANTHER" id="PTHR36115">
    <property type="entry name" value="PROLINE-RICH ANTIGEN HOMOLOG-RELATED"/>
    <property type="match status" value="1"/>
</dbReference>
<evidence type="ECO:0000256" key="3">
    <source>
        <dbReference type="ARBA" id="ARBA00022692"/>
    </source>
</evidence>
<feature type="transmembrane region" description="Helical" evidence="6">
    <location>
        <begin position="12"/>
        <end position="31"/>
    </location>
</feature>
<feature type="transmembrane region" description="Helical" evidence="6">
    <location>
        <begin position="107"/>
        <end position="131"/>
    </location>
</feature>
<gene>
    <name evidence="8" type="ORF">DDW44_09635</name>
</gene>
<dbReference type="KEGG" id="stir:DDW44_09635"/>
<evidence type="ECO:0000256" key="2">
    <source>
        <dbReference type="ARBA" id="ARBA00022475"/>
    </source>
</evidence>
<organism evidence="8 9">
    <name type="scientific">Streptomyces tirandamycinicus</name>
    <dbReference type="NCBI Taxonomy" id="2174846"/>
    <lineage>
        <taxon>Bacteria</taxon>
        <taxon>Bacillati</taxon>
        <taxon>Actinomycetota</taxon>
        <taxon>Actinomycetes</taxon>
        <taxon>Kitasatosporales</taxon>
        <taxon>Streptomycetaceae</taxon>
        <taxon>Streptomyces</taxon>
    </lineage>
</organism>
<reference evidence="8 9" key="1">
    <citation type="submission" date="2018-05" db="EMBL/GenBank/DDBJ databases">
        <title>Complete genome sequence of sponge-derived Streptomyces sp. HNM0039.</title>
        <authorList>
            <person name="Huang X."/>
            <person name="Zhou S."/>
        </authorList>
    </citation>
    <scope>NUCLEOTIDE SEQUENCE [LARGE SCALE GENOMIC DNA]</scope>
    <source>
        <strain evidence="8 9">HNM0039</strain>
    </source>
</reference>
<dbReference type="PANTHER" id="PTHR36115:SF4">
    <property type="entry name" value="MEMBRANE PROTEIN"/>
    <property type="match status" value="1"/>
</dbReference>
<keyword evidence="3 6" id="KW-0812">Transmembrane</keyword>
<comment type="subcellular location">
    <subcellularLocation>
        <location evidence="1">Cell membrane</location>
        <topology evidence="1">Multi-pass membrane protein</topology>
    </subcellularLocation>
</comment>
<name>A0A2S1SRJ3_9ACTN</name>
<dbReference type="InterPro" id="IPR051791">
    <property type="entry name" value="Pra-immunoreactive"/>
</dbReference>
<evidence type="ECO:0000259" key="7">
    <source>
        <dbReference type="Pfam" id="PF06271"/>
    </source>
</evidence>
<dbReference type="OrthoDB" id="9774993at2"/>
<dbReference type="GO" id="GO:0005886">
    <property type="term" value="C:plasma membrane"/>
    <property type="evidence" value="ECO:0007669"/>
    <property type="project" value="UniProtKB-SubCell"/>
</dbReference>
<proteinExistence type="predicted"/>
<evidence type="ECO:0000256" key="4">
    <source>
        <dbReference type="ARBA" id="ARBA00022989"/>
    </source>
</evidence>
<feature type="domain" description="RDD" evidence="7">
    <location>
        <begin position="2"/>
        <end position="145"/>
    </location>
</feature>
<keyword evidence="5 6" id="KW-0472">Membrane</keyword>
<feature type="transmembrane region" description="Helical" evidence="6">
    <location>
        <begin position="51"/>
        <end position="72"/>
    </location>
</feature>
<evidence type="ECO:0000256" key="5">
    <source>
        <dbReference type="ARBA" id="ARBA00023136"/>
    </source>
</evidence>
<dbReference type="InterPro" id="IPR010432">
    <property type="entry name" value="RDD"/>
</dbReference>
<accession>A0A2S1SRJ3</accession>
<dbReference type="EMBL" id="CP029188">
    <property type="protein sequence ID" value="AWI29015.1"/>
    <property type="molecule type" value="Genomic_DNA"/>
</dbReference>
<evidence type="ECO:0000256" key="6">
    <source>
        <dbReference type="SAM" id="Phobius"/>
    </source>
</evidence>
<dbReference type="Pfam" id="PF06271">
    <property type="entry name" value="RDD"/>
    <property type="match status" value="1"/>
</dbReference>
<evidence type="ECO:0000313" key="8">
    <source>
        <dbReference type="EMBL" id="AWI29015.1"/>
    </source>
</evidence>
<keyword evidence="9" id="KW-1185">Reference proteome</keyword>
<dbReference type="Proteomes" id="UP000244900">
    <property type="component" value="Chromosome"/>
</dbReference>
<evidence type="ECO:0000313" key="9">
    <source>
        <dbReference type="Proteomes" id="UP000244900"/>
    </source>
</evidence>
<evidence type="ECO:0000256" key="1">
    <source>
        <dbReference type="ARBA" id="ARBA00004651"/>
    </source>
</evidence>
<dbReference type="AlphaFoldDB" id="A0A2S1SRJ3"/>
<keyword evidence="4 6" id="KW-1133">Transmembrane helix</keyword>
<protein>
    <submittedName>
        <fullName evidence="8">RDD family protein</fullName>
    </submittedName>
</protein>